<sequence>MNKKNQKIFKIYGLTLIELLLVITLVGFLASIAIPGVTGWINRAKVKNVAYELLSDIQYVQSLALAKGESKIIFSSNSYTAEADGNTIFTKTIPSGITISASFTLSSNILEFERNKLPTSNGTIEISGYGITYKIIVSHISGRIRMETSP</sequence>
<gene>
    <name evidence="2" type="ORF">TH606_05745</name>
</gene>
<comment type="caution">
    <text evidence="2">The sequence shown here is derived from an EMBL/GenBank/DDBJ whole genome shotgun (WGS) entry which is preliminary data.</text>
</comment>
<dbReference type="STRING" id="1795632.TH606_05745"/>
<protein>
    <recommendedName>
        <fullName evidence="4">General secretion pathway GspH domain-containing protein</fullName>
    </recommendedName>
</protein>
<evidence type="ECO:0000313" key="2">
    <source>
        <dbReference type="EMBL" id="OAG27698.1"/>
    </source>
</evidence>
<dbReference type="Gene3D" id="3.30.700.10">
    <property type="entry name" value="Glycoprotein, Type 4 Pilin"/>
    <property type="match status" value="1"/>
</dbReference>
<dbReference type="AlphaFoldDB" id="A0A177E7D2"/>
<keyword evidence="1" id="KW-0812">Transmembrane</keyword>
<feature type="transmembrane region" description="Helical" evidence="1">
    <location>
        <begin position="12"/>
        <end position="34"/>
    </location>
</feature>
<dbReference type="GO" id="GO:0030420">
    <property type="term" value="P:establishment of competence for transformation"/>
    <property type="evidence" value="ECO:0007669"/>
    <property type="project" value="InterPro"/>
</dbReference>
<evidence type="ECO:0008006" key="4">
    <source>
        <dbReference type="Google" id="ProtNLM"/>
    </source>
</evidence>
<name>A0A177E7D2_9BACT</name>
<dbReference type="InterPro" id="IPR045584">
    <property type="entry name" value="Pilin-like"/>
</dbReference>
<evidence type="ECO:0000256" key="1">
    <source>
        <dbReference type="SAM" id="Phobius"/>
    </source>
</evidence>
<dbReference type="RefSeq" id="WP_068541967.1">
    <property type="nucleotide sequence ID" value="NZ_LSFI01000022.1"/>
</dbReference>
<proteinExistence type="predicted"/>
<evidence type="ECO:0000313" key="3">
    <source>
        <dbReference type="Proteomes" id="UP000076964"/>
    </source>
</evidence>
<dbReference type="EMBL" id="LSFI01000022">
    <property type="protein sequence ID" value="OAG27698.1"/>
    <property type="molecule type" value="Genomic_DNA"/>
</dbReference>
<dbReference type="Proteomes" id="UP000076964">
    <property type="component" value="Unassembled WGS sequence"/>
</dbReference>
<dbReference type="OrthoDB" id="15240at2"/>
<dbReference type="SUPFAM" id="SSF54523">
    <property type="entry name" value="Pili subunits"/>
    <property type="match status" value="1"/>
</dbReference>
<keyword evidence="1" id="KW-0472">Membrane</keyword>
<dbReference type="PIRSF" id="PIRSF021292">
    <property type="entry name" value="Competence_ComGD"/>
    <property type="match status" value="1"/>
</dbReference>
<keyword evidence="3" id="KW-1185">Reference proteome</keyword>
<organism evidence="2 3">
    <name type="scientific">Thermodesulfatator autotrophicus</name>
    <dbReference type="NCBI Taxonomy" id="1795632"/>
    <lineage>
        <taxon>Bacteria</taxon>
        <taxon>Pseudomonadati</taxon>
        <taxon>Thermodesulfobacteriota</taxon>
        <taxon>Thermodesulfobacteria</taxon>
        <taxon>Thermodesulfobacteriales</taxon>
        <taxon>Thermodesulfatatoraceae</taxon>
        <taxon>Thermodesulfatator</taxon>
    </lineage>
</organism>
<accession>A0A177E7D2</accession>
<keyword evidence="1" id="KW-1133">Transmembrane helix</keyword>
<dbReference type="NCBIfam" id="TIGR02532">
    <property type="entry name" value="IV_pilin_GFxxxE"/>
    <property type="match status" value="1"/>
</dbReference>
<reference evidence="2 3" key="1">
    <citation type="submission" date="2016-02" db="EMBL/GenBank/DDBJ databases">
        <title>Draft genome sequence of Thermodesulfatator sp. S606.</title>
        <authorList>
            <person name="Lai Q."/>
            <person name="Cao J."/>
            <person name="Dupont S."/>
            <person name="Shao Z."/>
            <person name="Jebbar M."/>
            <person name="Alain K."/>
        </authorList>
    </citation>
    <scope>NUCLEOTIDE SEQUENCE [LARGE SCALE GENOMIC DNA]</scope>
    <source>
        <strain evidence="2 3">S606</strain>
    </source>
</reference>
<dbReference type="InterPro" id="IPR016785">
    <property type="entry name" value="ComGD"/>
</dbReference>
<dbReference type="InterPro" id="IPR012902">
    <property type="entry name" value="N_methyl_site"/>
</dbReference>